<comment type="caution">
    <text evidence="2">The sequence shown here is derived from an EMBL/GenBank/DDBJ whole genome shotgun (WGS) entry which is preliminary data.</text>
</comment>
<dbReference type="Proteomes" id="UP000215914">
    <property type="component" value="Unassembled WGS sequence"/>
</dbReference>
<dbReference type="AlphaFoldDB" id="A0A9K3N636"/>
<sequence>MDALPEAMLWSVFLRLDFLELHSIRRTSPQFEALVQQDLFLRDYNRECRGSVWNFTHFRNHDVLHEHHVVGHREDAKHELPTALKTLV</sequence>
<dbReference type="EMBL" id="MNCJ02000325">
    <property type="protein sequence ID" value="KAF5788224.1"/>
    <property type="molecule type" value="Genomic_DNA"/>
</dbReference>
<organism evidence="2 3">
    <name type="scientific">Helianthus annuus</name>
    <name type="common">Common sunflower</name>
    <dbReference type="NCBI Taxonomy" id="4232"/>
    <lineage>
        <taxon>Eukaryota</taxon>
        <taxon>Viridiplantae</taxon>
        <taxon>Streptophyta</taxon>
        <taxon>Embryophyta</taxon>
        <taxon>Tracheophyta</taxon>
        <taxon>Spermatophyta</taxon>
        <taxon>Magnoliopsida</taxon>
        <taxon>eudicotyledons</taxon>
        <taxon>Gunneridae</taxon>
        <taxon>Pentapetalae</taxon>
        <taxon>asterids</taxon>
        <taxon>campanulids</taxon>
        <taxon>Asterales</taxon>
        <taxon>Asteraceae</taxon>
        <taxon>Asteroideae</taxon>
        <taxon>Heliantheae alliance</taxon>
        <taxon>Heliantheae</taxon>
        <taxon>Helianthus</taxon>
    </lineage>
</organism>
<dbReference type="SUPFAM" id="SSF81383">
    <property type="entry name" value="F-box domain"/>
    <property type="match status" value="1"/>
</dbReference>
<gene>
    <name evidence="2" type="ORF">HanXRQr2_Chr10g0461651</name>
</gene>
<reference evidence="2" key="2">
    <citation type="submission" date="2020-06" db="EMBL/GenBank/DDBJ databases">
        <title>Helianthus annuus Genome sequencing and assembly Release 2.</title>
        <authorList>
            <person name="Gouzy J."/>
            <person name="Langlade N."/>
            <person name="Munos S."/>
        </authorList>
    </citation>
    <scope>NUCLEOTIDE SEQUENCE</scope>
    <source>
        <tissue evidence="2">Leaves</tissue>
    </source>
</reference>
<evidence type="ECO:0000313" key="2">
    <source>
        <dbReference type="EMBL" id="KAF5788224.1"/>
    </source>
</evidence>
<dbReference type="InterPro" id="IPR001810">
    <property type="entry name" value="F-box_dom"/>
</dbReference>
<dbReference type="Gramene" id="mRNA:HanXRQr2_Chr10g0461651">
    <property type="protein sequence ID" value="CDS:HanXRQr2_Chr10g0461651.1"/>
    <property type="gene ID" value="HanXRQr2_Chr10g0461651"/>
</dbReference>
<evidence type="ECO:0000259" key="1">
    <source>
        <dbReference type="PROSITE" id="PS50181"/>
    </source>
</evidence>
<reference evidence="2" key="1">
    <citation type="journal article" date="2017" name="Nature">
        <title>The sunflower genome provides insights into oil metabolism, flowering and Asterid evolution.</title>
        <authorList>
            <person name="Badouin H."/>
            <person name="Gouzy J."/>
            <person name="Grassa C.J."/>
            <person name="Murat F."/>
            <person name="Staton S.E."/>
            <person name="Cottret L."/>
            <person name="Lelandais-Briere C."/>
            <person name="Owens G.L."/>
            <person name="Carrere S."/>
            <person name="Mayjonade B."/>
            <person name="Legrand L."/>
            <person name="Gill N."/>
            <person name="Kane N.C."/>
            <person name="Bowers J.E."/>
            <person name="Hubner S."/>
            <person name="Bellec A."/>
            <person name="Berard A."/>
            <person name="Berges H."/>
            <person name="Blanchet N."/>
            <person name="Boniface M.C."/>
            <person name="Brunel D."/>
            <person name="Catrice O."/>
            <person name="Chaidir N."/>
            <person name="Claudel C."/>
            <person name="Donnadieu C."/>
            <person name="Faraut T."/>
            <person name="Fievet G."/>
            <person name="Helmstetter N."/>
            <person name="King M."/>
            <person name="Knapp S.J."/>
            <person name="Lai Z."/>
            <person name="Le Paslier M.C."/>
            <person name="Lippi Y."/>
            <person name="Lorenzon L."/>
            <person name="Mandel J.R."/>
            <person name="Marage G."/>
            <person name="Marchand G."/>
            <person name="Marquand E."/>
            <person name="Bret-Mestries E."/>
            <person name="Morien E."/>
            <person name="Nambeesan S."/>
            <person name="Nguyen T."/>
            <person name="Pegot-Espagnet P."/>
            <person name="Pouilly N."/>
            <person name="Raftis F."/>
            <person name="Sallet E."/>
            <person name="Schiex T."/>
            <person name="Thomas J."/>
            <person name="Vandecasteele C."/>
            <person name="Vares D."/>
            <person name="Vear F."/>
            <person name="Vautrin S."/>
            <person name="Crespi M."/>
            <person name="Mangin B."/>
            <person name="Burke J.M."/>
            <person name="Salse J."/>
            <person name="Munos S."/>
            <person name="Vincourt P."/>
            <person name="Rieseberg L.H."/>
            <person name="Langlade N.B."/>
        </authorList>
    </citation>
    <scope>NUCLEOTIDE SEQUENCE</scope>
    <source>
        <tissue evidence="2">Leaves</tissue>
    </source>
</reference>
<dbReference type="PROSITE" id="PS50181">
    <property type="entry name" value="FBOX"/>
    <property type="match status" value="1"/>
</dbReference>
<accession>A0A9K3N636</accession>
<name>A0A9K3N636_HELAN</name>
<dbReference type="Pfam" id="PF00646">
    <property type="entry name" value="F-box"/>
    <property type="match status" value="1"/>
</dbReference>
<evidence type="ECO:0000313" key="3">
    <source>
        <dbReference type="Proteomes" id="UP000215914"/>
    </source>
</evidence>
<feature type="domain" description="F-box" evidence="1">
    <location>
        <begin position="1"/>
        <end position="44"/>
    </location>
</feature>
<proteinExistence type="predicted"/>
<dbReference type="InterPro" id="IPR036047">
    <property type="entry name" value="F-box-like_dom_sf"/>
</dbReference>
<keyword evidence="3" id="KW-1185">Reference proteome</keyword>
<protein>
    <submittedName>
        <fullName evidence="2">F-box domain-containing protein</fullName>
    </submittedName>
</protein>